<dbReference type="RefSeq" id="WP_184860384.1">
    <property type="nucleotide sequence ID" value="NZ_JACHLK010000008.1"/>
</dbReference>
<accession>A0A7X0PH03</accession>
<sequence>MKSSAPLISEALAETALRALETHAAPITGLHLALLATPDGFEIACLRNRGELQASRLSAMASSLMAMARAVGREIATPQCKRLTFEAEGSTVVFQSIDAPVPCILCLVLGPDALLGRALWAAGEVMQDMAKA</sequence>
<dbReference type="Proteomes" id="UP000575083">
    <property type="component" value="Unassembled WGS sequence"/>
</dbReference>
<dbReference type="EMBL" id="JACHLK010000008">
    <property type="protein sequence ID" value="MBB6561397.1"/>
    <property type="molecule type" value="Genomic_DNA"/>
</dbReference>
<dbReference type="SMART" id="SM00960">
    <property type="entry name" value="Robl_LC7"/>
    <property type="match status" value="1"/>
</dbReference>
<dbReference type="InterPro" id="IPR004942">
    <property type="entry name" value="Roadblock/LAMTOR2_dom"/>
</dbReference>
<evidence type="ECO:0000313" key="3">
    <source>
        <dbReference type="Proteomes" id="UP000575083"/>
    </source>
</evidence>
<evidence type="ECO:0000259" key="1">
    <source>
        <dbReference type="SMART" id="SM00960"/>
    </source>
</evidence>
<dbReference type="SUPFAM" id="SSF103196">
    <property type="entry name" value="Roadblock/LC7 domain"/>
    <property type="match status" value="1"/>
</dbReference>
<comment type="caution">
    <text evidence="2">The sequence shown here is derived from an EMBL/GenBank/DDBJ whole genome shotgun (WGS) entry which is preliminary data.</text>
</comment>
<keyword evidence="3" id="KW-1185">Reference proteome</keyword>
<reference evidence="2 3" key="1">
    <citation type="submission" date="2020-08" db="EMBL/GenBank/DDBJ databases">
        <title>Functional genomics of gut bacteria from endangered species of beetles.</title>
        <authorList>
            <person name="Carlos-Shanley C."/>
        </authorList>
    </citation>
    <scope>NUCLEOTIDE SEQUENCE [LARGE SCALE GENOMIC DNA]</scope>
    <source>
        <strain evidence="2 3">S00198</strain>
    </source>
</reference>
<evidence type="ECO:0000313" key="2">
    <source>
        <dbReference type="EMBL" id="MBB6561397.1"/>
    </source>
</evidence>
<gene>
    <name evidence="2" type="ORF">HNP48_004090</name>
</gene>
<dbReference type="AlphaFoldDB" id="A0A7X0PH03"/>
<proteinExistence type="predicted"/>
<protein>
    <submittedName>
        <fullName evidence="2">Putative regulator of Ras-like GTPase activity (Roadblock/LC7/MglB family)</fullName>
    </submittedName>
</protein>
<name>A0A7X0PH03_9BURK</name>
<dbReference type="Pfam" id="PF03259">
    <property type="entry name" value="Robl_LC7"/>
    <property type="match status" value="1"/>
</dbReference>
<feature type="domain" description="Roadblock/LAMTOR2" evidence="1">
    <location>
        <begin position="17"/>
        <end position="109"/>
    </location>
</feature>
<dbReference type="Gene3D" id="3.30.450.30">
    <property type="entry name" value="Dynein light chain 2a, cytoplasmic"/>
    <property type="match status" value="1"/>
</dbReference>
<organism evidence="2 3">
    <name type="scientific">Acidovorax soli</name>
    <dbReference type="NCBI Taxonomy" id="592050"/>
    <lineage>
        <taxon>Bacteria</taxon>
        <taxon>Pseudomonadati</taxon>
        <taxon>Pseudomonadota</taxon>
        <taxon>Betaproteobacteria</taxon>
        <taxon>Burkholderiales</taxon>
        <taxon>Comamonadaceae</taxon>
        <taxon>Acidovorax</taxon>
    </lineage>
</organism>